<dbReference type="OrthoDB" id="2084963at2"/>
<gene>
    <name evidence="1" type="ORF">CLPUN_32390</name>
</gene>
<dbReference type="AlphaFoldDB" id="A0A1S8TCF9"/>
<proteinExistence type="predicted"/>
<dbReference type="Proteomes" id="UP000190890">
    <property type="component" value="Unassembled WGS sequence"/>
</dbReference>
<organism evidence="1 2">
    <name type="scientific">Clostridium puniceum</name>
    <dbReference type="NCBI Taxonomy" id="29367"/>
    <lineage>
        <taxon>Bacteria</taxon>
        <taxon>Bacillati</taxon>
        <taxon>Bacillota</taxon>
        <taxon>Clostridia</taxon>
        <taxon>Eubacteriales</taxon>
        <taxon>Clostridiaceae</taxon>
        <taxon>Clostridium</taxon>
    </lineage>
</organism>
<name>A0A1S8TCF9_9CLOT</name>
<keyword evidence="2" id="KW-1185">Reference proteome</keyword>
<evidence type="ECO:0000313" key="1">
    <source>
        <dbReference type="EMBL" id="OOM75428.1"/>
    </source>
</evidence>
<comment type="caution">
    <text evidence="1">The sequence shown here is derived from an EMBL/GenBank/DDBJ whole genome shotgun (WGS) entry which is preliminary data.</text>
</comment>
<dbReference type="EMBL" id="LZZM01000185">
    <property type="protein sequence ID" value="OOM75428.1"/>
    <property type="molecule type" value="Genomic_DNA"/>
</dbReference>
<dbReference type="RefSeq" id="WP_077848294.1">
    <property type="nucleotide sequence ID" value="NZ_LZZM01000185.1"/>
</dbReference>
<accession>A0A1S8TCF9</accession>
<protein>
    <submittedName>
        <fullName evidence="1">Uncharacterized protein</fullName>
    </submittedName>
</protein>
<evidence type="ECO:0000313" key="2">
    <source>
        <dbReference type="Proteomes" id="UP000190890"/>
    </source>
</evidence>
<sequence length="220" mass="23975">MNENLLKNMACTLLVCTATLLGGNFVTTNAETVKNSKAKVQAITVTNFKTLTEKVEQCVTVDESKVLFDKDKASKAGLTNQEIERLSNIYNEMNQMIKSNKAYIFKADNGNYDVKINKTSNIINADSIDTKRWYGYDFYFTPTECADAATYLQDGATATVTIAGVLGLIGVGIPEAVVLTVGAGVAVLGDDYLWRAANHNGLNGVYYDTTGNVNFSINYN</sequence>
<reference evidence="1 2" key="1">
    <citation type="submission" date="2016-05" db="EMBL/GenBank/DDBJ databases">
        <title>Microbial solvent formation.</title>
        <authorList>
            <person name="Poehlein A."/>
            <person name="Montoya Solano J.D."/>
            <person name="Flitsch S."/>
            <person name="Krabben P."/>
            <person name="Duerre P."/>
            <person name="Daniel R."/>
        </authorList>
    </citation>
    <scope>NUCLEOTIDE SEQUENCE [LARGE SCALE GENOMIC DNA]</scope>
    <source>
        <strain evidence="1 2">DSM 2619</strain>
    </source>
</reference>